<protein>
    <submittedName>
        <fullName evidence="3">Uncharacterized protein</fullName>
    </submittedName>
</protein>
<accession>A0ABQ9VI18</accession>
<gene>
    <name evidence="3" type="ORF">P7K49_013172</name>
</gene>
<feature type="transmembrane region" description="Helical" evidence="2">
    <location>
        <begin position="123"/>
        <end position="145"/>
    </location>
</feature>
<feature type="region of interest" description="Disordered" evidence="1">
    <location>
        <begin position="82"/>
        <end position="104"/>
    </location>
</feature>
<evidence type="ECO:0000256" key="1">
    <source>
        <dbReference type="SAM" id="MobiDB-lite"/>
    </source>
</evidence>
<evidence type="ECO:0000313" key="4">
    <source>
        <dbReference type="Proteomes" id="UP001266305"/>
    </source>
</evidence>
<dbReference type="PANTHER" id="PTHR15976:SF14">
    <property type="entry name" value="CONSTITUTIVE COACTIVATOR OF PPAR-GAMMA-LIKE PROTEIN 1"/>
    <property type="match status" value="1"/>
</dbReference>
<feature type="region of interest" description="Disordered" evidence="1">
    <location>
        <begin position="1"/>
        <end position="41"/>
    </location>
</feature>
<dbReference type="InterPro" id="IPR026784">
    <property type="entry name" value="Coact_PPARg"/>
</dbReference>
<dbReference type="EMBL" id="JASSZA010000006">
    <property type="protein sequence ID" value="KAK2108007.1"/>
    <property type="molecule type" value="Genomic_DNA"/>
</dbReference>
<sequence>MALGSGSTRRLRRPTPVHPRGRRPSPPATAPPPPALRPRRRPCAPAAAMGVQSFQDYIEKHCPSAVVPVELQKLAQSSLVGGGRRAAAAPADPAAPAGGRQLPAPPLRRLLHRLGQRRPVDHMLGYLAVLAKACFGGSIELFVFFNGALEKARLHEWVKR</sequence>
<proteinExistence type="predicted"/>
<evidence type="ECO:0000256" key="2">
    <source>
        <dbReference type="SAM" id="Phobius"/>
    </source>
</evidence>
<organism evidence="3 4">
    <name type="scientific">Saguinus oedipus</name>
    <name type="common">Cotton-top tamarin</name>
    <name type="synonym">Oedipomidas oedipus</name>
    <dbReference type="NCBI Taxonomy" id="9490"/>
    <lineage>
        <taxon>Eukaryota</taxon>
        <taxon>Metazoa</taxon>
        <taxon>Chordata</taxon>
        <taxon>Craniata</taxon>
        <taxon>Vertebrata</taxon>
        <taxon>Euteleostomi</taxon>
        <taxon>Mammalia</taxon>
        <taxon>Eutheria</taxon>
        <taxon>Euarchontoglires</taxon>
        <taxon>Primates</taxon>
        <taxon>Haplorrhini</taxon>
        <taxon>Platyrrhini</taxon>
        <taxon>Cebidae</taxon>
        <taxon>Callitrichinae</taxon>
        <taxon>Saguinus</taxon>
    </lineage>
</organism>
<dbReference type="Proteomes" id="UP001266305">
    <property type="component" value="Unassembled WGS sequence"/>
</dbReference>
<keyword evidence="2" id="KW-0472">Membrane</keyword>
<feature type="compositionally biased region" description="Basic residues" evidence="1">
    <location>
        <begin position="9"/>
        <end position="23"/>
    </location>
</feature>
<feature type="compositionally biased region" description="Pro residues" evidence="1">
    <location>
        <begin position="24"/>
        <end position="36"/>
    </location>
</feature>
<keyword evidence="4" id="KW-1185">Reference proteome</keyword>
<comment type="caution">
    <text evidence="3">The sequence shown here is derived from an EMBL/GenBank/DDBJ whole genome shotgun (WGS) entry which is preliminary data.</text>
</comment>
<keyword evidence="2" id="KW-1133">Transmembrane helix</keyword>
<name>A0ABQ9VI18_SAGOE</name>
<feature type="compositionally biased region" description="Low complexity" evidence="1">
    <location>
        <begin position="85"/>
        <end position="102"/>
    </location>
</feature>
<evidence type="ECO:0000313" key="3">
    <source>
        <dbReference type="EMBL" id="KAK2108007.1"/>
    </source>
</evidence>
<reference evidence="3 4" key="1">
    <citation type="submission" date="2023-05" db="EMBL/GenBank/DDBJ databases">
        <title>B98-5 Cell Line De Novo Hybrid Assembly: An Optical Mapping Approach.</title>
        <authorList>
            <person name="Kananen K."/>
            <person name="Auerbach J.A."/>
            <person name="Kautto E."/>
            <person name="Blachly J.S."/>
        </authorList>
    </citation>
    <scope>NUCLEOTIDE SEQUENCE [LARGE SCALE GENOMIC DNA]</scope>
    <source>
        <strain evidence="3">B95-8</strain>
        <tissue evidence="3">Cell line</tissue>
    </source>
</reference>
<dbReference type="PANTHER" id="PTHR15976">
    <property type="entry name" value="CONSTITUTIVE COACTIVATOR OF PEROXISOME PROLIFERATOR-ACTIVATED RECEPTOR GAMMA"/>
    <property type="match status" value="1"/>
</dbReference>
<keyword evidence="2" id="KW-0812">Transmembrane</keyword>